<name>A0AAE3GX55_9CYAN</name>
<comment type="caution">
    <text evidence="1">The sequence shown here is derived from an EMBL/GenBank/DDBJ whole genome shotgun (WGS) entry which is preliminary data.</text>
</comment>
<gene>
    <name evidence="1" type="ORF">NJ959_25100</name>
</gene>
<reference evidence="1" key="1">
    <citation type="submission" date="2022-06" db="EMBL/GenBank/DDBJ databases">
        <title>New cyanobacteria of genus Symplocastrum in benthos of Lake Baikal.</title>
        <authorList>
            <person name="Sorokovikova E."/>
            <person name="Tikhonova I."/>
            <person name="Krasnopeev A."/>
            <person name="Evseev P."/>
            <person name="Gladkikh A."/>
            <person name="Belykh O."/>
        </authorList>
    </citation>
    <scope>NUCLEOTIDE SEQUENCE</scope>
    <source>
        <strain evidence="1">BBK-W-15</strain>
    </source>
</reference>
<dbReference type="EMBL" id="JAMZMM010000383">
    <property type="protein sequence ID" value="MCP2731712.1"/>
    <property type="molecule type" value="Genomic_DNA"/>
</dbReference>
<proteinExistence type="predicted"/>
<dbReference type="Proteomes" id="UP001204953">
    <property type="component" value="Unassembled WGS sequence"/>
</dbReference>
<accession>A0AAE3GX55</accession>
<evidence type="ECO:0000313" key="1">
    <source>
        <dbReference type="EMBL" id="MCP2731712.1"/>
    </source>
</evidence>
<evidence type="ECO:0000313" key="2">
    <source>
        <dbReference type="Proteomes" id="UP001204953"/>
    </source>
</evidence>
<organism evidence="1 2">
    <name type="scientific">Limnofasciculus baicalensis BBK-W-15</name>
    <dbReference type="NCBI Taxonomy" id="2699891"/>
    <lineage>
        <taxon>Bacteria</taxon>
        <taxon>Bacillati</taxon>
        <taxon>Cyanobacteriota</taxon>
        <taxon>Cyanophyceae</taxon>
        <taxon>Coleofasciculales</taxon>
        <taxon>Coleofasciculaceae</taxon>
        <taxon>Limnofasciculus</taxon>
        <taxon>Limnofasciculus baicalensis</taxon>
    </lineage>
</organism>
<keyword evidence="2" id="KW-1185">Reference proteome</keyword>
<dbReference type="AlphaFoldDB" id="A0AAE3GX55"/>
<protein>
    <submittedName>
        <fullName evidence="1">Uncharacterized protein</fullName>
    </submittedName>
</protein>
<sequence>MSNWVNMLRSHYNWCLGDRIAQYNQQYI</sequence>